<name>A0A154VQ16_9PROT</name>
<feature type="transmembrane region" description="Helical" evidence="7">
    <location>
        <begin position="41"/>
        <end position="57"/>
    </location>
</feature>
<accession>A0A154VQ16</accession>
<feature type="transmembrane region" description="Helical" evidence="7">
    <location>
        <begin position="315"/>
        <end position="337"/>
    </location>
</feature>
<evidence type="ECO:0008006" key="10">
    <source>
        <dbReference type="Google" id="ProtNLM"/>
    </source>
</evidence>
<keyword evidence="9" id="KW-1185">Reference proteome</keyword>
<dbReference type="InterPro" id="IPR018383">
    <property type="entry name" value="UPF0324_pro"/>
</dbReference>
<evidence type="ECO:0000256" key="6">
    <source>
        <dbReference type="ARBA" id="ARBA00023136"/>
    </source>
</evidence>
<comment type="similarity">
    <text evidence="2">Belongs to the UPF0324 family.</text>
</comment>
<comment type="subcellular location">
    <subcellularLocation>
        <location evidence="1">Cell membrane</location>
        <topology evidence="1">Multi-pass membrane protein</topology>
    </subcellularLocation>
</comment>
<evidence type="ECO:0000256" key="3">
    <source>
        <dbReference type="ARBA" id="ARBA00022475"/>
    </source>
</evidence>
<keyword evidence="3" id="KW-1003">Cell membrane</keyword>
<evidence type="ECO:0000256" key="7">
    <source>
        <dbReference type="SAM" id="Phobius"/>
    </source>
</evidence>
<reference evidence="8 9" key="1">
    <citation type="submission" date="2015-12" db="EMBL/GenBank/DDBJ databases">
        <title>Genome sequence of Oceanibaculum pacificum MCCC 1A02656.</title>
        <authorList>
            <person name="Lu L."/>
            <person name="Lai Q."/>
            <person name="Shao Z."/>
            <person name="Qian P."/>
        </authorList>
    </citation>
    <scope>NUCLEOTIDE SEQUENCE [LARGE SCALE GENOMIC DNA]</scope>
    <source>
        <strain evidence="8 9">MCCC 1A02656</strain>
    </source>
</reference>
<feature type="transmembrane region" description="Helical" evidence="7">
    <location>
        <begin position="158"/>
        <end position="178"/>
    </location>
</feature>
<dbReference type="Pfam" id="PF03601">
    <property type="entry name" value="Cons_hypoth698"/>
    <property type="match status" value="1"/>
</dbReference>
<feature type="transmembrane region" description="Helical" evidence="7">
    <location>
        <begin position="254"/>
        <end position="276"/>
    </location>
</feature>
<proteinExistence type="inferred from homology"/>
<feature type="transmembrane region" description="Helical" evidence="7">
    <location>
        <begin position="190"/>
        <end position="211"/>
    </location>
</feature>
<dbReference type="OrthoDB" id="5393513at2"/>
<gene>
    <name evidence="8" type="ORF">AUP43_13180</name>
</gene>
<dbReference type="RefSeq" id="WP_067559140.1">
    <property type="nucleotide sequence ID" value="NZ_LPXN01000147.1"/>
</dbReference>
<feature type="transmembrane region" description="Helical" evidence="7">
    <location>
        <begin position="223"/>
        <end position="242"/>
    </location>
</feature>
<sequence length="338" mass="35140">MVTDRLSGTWATWRKVWPGVLVSLIVAVAATFLARRYDAPVMLFALLLGMALHFLSSESRCAAGVEFSSKKILRFGVALLGARITAEQIMSLGIAPIVTVIAAVVLTILVGWLLSRALGFDRHFGLLTAGAVAICGASAALAISAVLPKTERSERDTIFTVIGVTSLSTIAMVLYPVIVAATHLTDAEAGMFLGGTIHDVAQVVGAGYSVSREAGDIATFTKLLRVAMLMPVVVIFALMMRGQGGGQGGSGAKGAPLPLFLVAFALLVLVNSLGWIPAPVLSVLIDLSSWCLATAIAALGIKTSLKAMAAVGPRAVMLIVGETVFLALLVLGLLTFVL</sequence>
<dbReference type="STRING" id="580166.AUP43_13180"/>
<organism evidence="8 9">
    <name type="scientific">Oceanibaculum pacificum</name>
    <dbReference type="NCBI Taxonomy" id="580166"/>
    <lineage>
        <taxon>Bacteria</taxon>
        <taxon>Pseudomonadati</taxon>
        <taxon>Pseudomonadota</taxon>
        <taxon>Alphaproteobacteria</taxon>
        <taxon>Rhodospirillales</taxon>
        <taxon>Oceanibaculaceae</taxon>
        <taxon>Oceanibaculum</taxon>
    </lineage>
</organism>
<evidence type="ECO:0000256" key="4">
    <source>
        <dbReference type="ARBA" id="ARBA00022692"/>
    </source>
</evidence>
<feature type="transmembrane region" description="Helical" evidence="7">
    <location>
        <begin position="16"/>
        <end position="34"/>
    </location>
</feature>
<evidence type="ECO:0000313" key="8">
    <source>
        <dbReference type="EMBL" id="KZD03355.1"/>
    </source>
</evidence>
<evidence type="ECO:0000256" key="2">
    <source>
        <dbReference type="ARBA" id="ARBA00007977"/>
    </source>
</evidence>
<evidence type="ECO:0000313" key="9">
    <source>
        <dbReference type="Proteomes" id="UP000076400"/>
    </source>
</evidence>
<dbReference type="PANTHER" id="PTHR30106:SF2">
    <property type="entry name" value="UPF0324 INNER MEMBRANE PROTEIN YEIH"/>
    <property type="match status" value="1"/>
</dbReference>
<feature type="transmembrane region" description="Helical" evidence="7">
    <location>
        <begin position="89"/>
        <end position="114"/>
    </location>
</feature>
<dbReference type="Proteomes" id="UP000076400">
    <property type="component" value="Unassembled WGS sequence"/>
</dbReference>
<dbReference type="GO" id="GO:0005886">
    <property type="term" value="C:plasma membrane"/>
    <property type="evidence" value="ECO:0007669"/>
    <property type="project" value="UniProtKB-SubCell"/>
</dbReference>
<keyword evidence="6 7" id="KW-0472">Membrane</keyword>
<comment type="caution">
    <text evidence="8">The sequence shown here is derived from an EMBL/GenBank/DDBJ whole genome shotgun (WGS) entry which is preliminary data.</text>
</comment>
<feature type="transmembrane region" description="Helical" evidence="7">
    <location>
        <begin position="282"/>
        <end position="303"/>
    </location>
</feature>
<dbReference type="PANTHER" id="PTHR30106">
    <property type="entry name" value="INNER MEMBRANE PROTEIN YEIH-RELATED"/>
    <property type="match status" value="1"/>
</dbReference>
<evidence type="ECO:0000256" key="5">
    <source>
        <dbReference type="ARBA" id="ARBA00022989"/>
    </source>
</evidence>
<feature type="transmembrane region" description="Helical" evidence="7">
    <location>
        <begin position="126"/>
        <end position="146"/>
    </location>
</feature>
<dbReference type="AlphaFoldDB" id="A0A154VQ16"/>
<keyword evidence="5 7" id="KW-1133">Transmembrane helix</keyword>
<keyword evidence="4 7" id="KW-0812">Transmembrane</keyword>
<dbReference type="EMBL" id="LPXN01000147">
    <property type="protein sequence ID" value="KZD03355.1"/>
    <property type="molecule type" value="Genomic_DNA"/>
</dbReference>
<evidence type="ECO:0000256" key="1">
    <source>
        <dbReference type="ARBA" id="ARBA00004651"/>
    </source>
</evidence>
<protein>
    <recommendedName>
        <fullName evidence="10">Sulfate exporter family transporter</fullName>
    </recommendedName>
</protein>